<evidence type="ECO:0000256" key="6">
    <source>
        <dbReference type="SAM" id="Phobius"/>
    </source>
</evidence>
<proteinExistence type="predicted"/>
<keyword evidence="3 6" id="KW-1133">Transmembrane helix</keyword>
<evidence type="ECO:0000259" key="7">
    <source>
        <dbReference type="Pfam" id="PF01490"/>
    </source>
</evidence>
<dbReference type="GeneID" id="40321089"/>
<dbReference type="PANTHER" id="PTHR22950:SF369">
    <property type="entry name" value="ACID TRANSPORTER 1, PUTATIVE-RELATED"/>
    <property type="match status" value="1"/>
</dbReference>
<evidence type="ECO:0000313" key="8">
    <source>
        <dbReference type="EMBL" id="RNF06930.1"/>
    </source>
</evidence>
<dbReference type="GO" id="GO:0016020">
    <property type="term" value="C:membrane"/>
    <property type="evidence" value="ECO:0007669"/>
    <property type="project" value="UniProtKB-SubCell"/>
</dbReference>
<dbReference type="InterPro" id="IPR013057">
    <property type="entry name" value="AA_transpt_TM"/>
</dbReference>
<feature type="domain" description="Amino acid transporter transmembrane" evidence="7">
    <location>
        <begin position="88"/>
        <end position="199"/>
    </location>
</feature>
<dbReference type="GO" id="GO:0005737">
    <property type="term" value="C:cytoplasm"/>
    <property type="evidence" value="ECO:0007669"/>
    <property type="project" value="TreeGrafter"/>
</dbReference>
<evidence type="ECO:0000313" key="9">
    <source>
        <dbReference type="Proteomes" id="UP000284403"/>
    </source>
</evidence>
<feature type="compositionally biased region" description="Basic and acidic residues" evidence="5">
    <location>
        <begin position="22"/>
        <end position="37"/>
    </location>
</feature>
<sequence>MMRGSDSEERAPGAVHPLTSPHHNDVRAPDATAHPDDDGTSPLQDASPYENGSVKKDDGNALPEGEAPAPTGFLAKVNACVNVVLPPGGVLASAFNLASSSIGAGILGLPLAANSSGLVMAVLYLAVITFLTIYSMYALGVAAQRTQISNFEGIAVALMGRWFALFVACVRVFHGLSGCVAYVISVGDIFKNILKNSNSAPQFLKETNGNRLLDDCGVALRDDAAGDPEAH</sequence>
<evidence type="ECO:0000256" key="5">
    <source>
        <dbReference type="SAM" id="MobiDB-lite"/>
    </source>
</evidence>
<feature type="region of interest" description="Disordered" evidence="5">
    <location>
        <begin position="1"/>
        <end position="67"/>
    </location>
</feature>
<dbReference type="AlphaFoldDB" id="A0A3R7L3N0"/>
<evidence type="ECO:0000256" key="1">
    <source>
        <dbReference type="ARBA" id="ARBA00004141"/>
    </source>
</evidence>
<dbReference type="EMBL" id="MKKU01000581">
    <property type="protein sequence ID" value="RNF06930.1"/>
    <property type="molecule type" value="Genomic_DNA"/>
</dbReference>
<keyword evidence="2 6" id="KW-0812">Transmembrane</keyword>
<feature type="transmembrane region" description="Helical" evidence="6">
    <location>
        <begin position="118"/>
        <end position="142"/>
    </location>
</feature>
<keyword evidence="9" id="KW-1185">Reference proteome</keyword>
<accession>A0A3R7L3N0</accession>
<feature type="transmembrane region" description="Helical" evidence="6">
    <location>
        <begin position="162"/>
        <end position="184"/>
    </location>
</feature>
<protein>
    <submittedName>
        <fullName evidence="8">Amino acid transporter</fullName>
    </submittedName>
</protein>
<evidence type="ECO:0000256" key="3">
    <source>
        <dbReference type="ARBA" id="ARBA00022989"/>
    </source>
</evidence>
<dbReference type="PANTHER" id="PTHR22950">
    <property type="entry name" value="AMINO ACID TRANSPORTER"/>
    <property type="match status" value="1"/>
</dbReference>
<evidence type="ECO:0000256" key="4">
    <source>
        <dbReference type="ARBA" id="ARBA00023136"/>
    </source>
</evidence>
<comment type="caution">
    <text evidence="8">The sequence shown here is derived from an EMBL/GenBank/DDBJ whole genome shotgun (WGS) entry which is preliminary data.</text>
</comment>
<dbReference type="RefSeq" id="XP_029225555.1">
    <property type="nucleotide sequence ID" value="XM_029374343.1"/>
</dbReference>
<dbReference type="Pfam" id="PF01490">
    <property type="entry name" value="Aa_trans"/>
    <property type="match status" value="1"/>
</dbReference>
<keyword evidence="4 6" id="KW-0472">Membrane</keyword>
<evidence type="ECO:0000256" key="2">
    <source>
        <dbReference type="ARBA" id="ARBA00022692"/>
    </source>
</evidence>
<dbReference type="Proteomes" id="UP000284403">
    <property type="component" value="Unassembled WGS sequence"/>
</dbReference>
<comment type="subcellular location">
    <subcellularLocation>
        <location evidence="1">Membrane</location>
        <topology evidence="1">Multi-pass membrane protein</topology>
    </subcellularLocation>
</comment>
<reference evidence="8 9" key="1">
    <citation type="journal article" date="2018" name="BMC Genomics">
        <title>Genomic comparison of Trypanosoma conorhini and Trypanosoma rangeli to Trypanosoma cruzi strains of high and low virulence.</title>
        <authorList>
            <person name="Bradwell K.R."/>
            <person name="Koparde V.N."/>
            <person name="Matveyev A.V."/>
            <person name="Serrano M.G."/>
            <person name="Alves J.M."/>
            <person name="Parikh H."/>
            <person name="Huang B."/>
            <person name="Lee V."/>
            <person name="Espinosa-Alvarez O."/>
            <person name="Ortiz P.A."/>
            <person name="Costa-Martins A.G."/>
            <person name="Teixeira M.M."/>
            <person name="Buck G.A."/>
        </authorList>
    </citation>
    <scope>NUCLEOTIDE SEQUENCE [LARGE SCALE GENOMIC DNA]</scope>
    <source>
        <strain evidence="8 9">025E</strain>
    </source>
</reference>
<gene>
    <name evidence="8" type="ORF">Tco025E_07478</name>
</gene>
<dbReference type="GO" id="GO:0015179">
    <property type="term" value="F:L-amino acid transmembrane transporter activity"/>
    <property type="evidence" value="ECO:0007669"/>
    <property type="project" value="TreeGrafter"/>
</dbReference>
<name>A0A3R7L3N0_9TRYP</name>
<feature type="compositionally biased region" description="Basic and acidic residues" evidence="5">
    <location>
        <begin position="1"/>
        <end position="11"/>
    </location>
</feature>
<organism evidence="8 9">
    <name type="scientific">Trypanosoma conorhini</name>
    <dbReference type="NCBI Taxonomy" id="83891"/>
    <lineage>
        <taxon>Eukaryota</taxon>
        <taxon>Discoba</taxon>
        <taxon>Euglenozoa</taxon>
        <taxon>Kinetoplastea</taxon>
        <taxon>Metakinetoplastina</taxon>
        <taxon>Trypanosomatida</taxon>
        <taxon>Trypanosomatidae</taxon>
        <taxon>Trypanosoma</taxon>
    </lineage>
</organism>
<dbReference type="OrthoDB" id="263944at2759"/>